<evidence type="ECO:0008006" key="4">
    <source>
        <dbReference type="Google" id="ProtNLM"/>
    </source>
</evidence>
<evidence type="ECO:0000313" key="2">
    <source>
        <dbReference type="EMBL" id="SFD80210.1"/>
    </source>
</evidence>
<accession>A0A1I1VIB2</accession>
<gene>
    <name evidence="2" type="ORF">SAMN05216167_107113</name>
</gene>
<dbReference type="STRING" id="662367.SAMN05216167_107113"/>
<dbReference type="OrthoDB" id="953291at2"/>
<sequence length="315" mass="33868">MHPIFTIRLLLILLASCPSYLALGSDKCFTIFGKKYTDGQTAYIDCTVNSLYISTDYTYETTWKPGVKEWNVSTNFTYQTGQLGSDVTVNFDPNKNDGQLSATLWEGNEVITVHITQRSTPTLTIAPTLCSTGQSGDFSTTLNFYGPSTANVVWETTGGVRVMGGNVYRVTDNTISRATVQHNSYGTVTVYGEIPGCNNMRTNSVTQHIGTPGGSDITFSANPDPGISLQAGQMYNFSSSLNLPSQYSYGWSILQGNSSVGYFYGTGPWLTLSTTSDSSPGGFIVQMAITNSSCNTTGTTSRTFMKNTGGGDTIG</sequence>
<dbReference type="Proteomes" id="UP000198598">
    <property type="component" value="Unassembled WGS sequence"/>
</dbReference>
<dbReference type="EMBL" id="FOLQ01000007">
    <property type="protein sequence ID" value="SFD80210.1"/>
    <property type="molecule type" value="Genomic_DNA"/>
</dbReference>
<protein>
    <recommendedName>
        <fullName evidence="4">Ig-like domain-containing protein</fullName>
    </recommendedName>
</protein>
<reference evidence="2 3" key="1">
    <citation type="submission" date="2016-10" db="EMBL/GenBank/DDBJ databases">
        <authorList>
            <person name="de Groot N.N."/>
        </authorList>
    </citation>
    <scope>NUCLEOTIDE SEQUENCE [LARGE SCALE GENOMIC DNA]</scope>
    <source>
        <strain evidence="2 3">DSM 26130</strain>
    </source>
</reference>
<keyword evidence="1" id="KW-0732">Signal</keyword>
<name>A0A1I1VIB2_9BACT</name>
<evidence type="ECO:0000256" key="1">
    <source>
        <dbReference type="SAM" id="SignalP"/>
    </source>
</evidence>
<evidence type="ECO:0000313" key="3">
    <source>
        <dbReference type="Proteomes" id="UP000198598"/>
    </source>
</evidence>
<keyword evidence="3" id="KW-1185">Reference proteome</keyword>
<proteinExistence type="predicted"/>
<feature type="signal peptide" evidence="1">
    <location>
        <begin position="1"/>
        <end position="21"/>
    </location>
</feature>
<feature type="chain" id="PRO_5011641066" description="Ig-like domain-containing protein" evidence="1">
    <location>
        <begin position="22"/>
        <end position="315"/>
    </location>
</feature>
<organism evidence="2 3">
    <name type="scientific">Spirosoma endophyticum</name>
    <dbReference type="NCBI Taxonomy" id="662367"/>
    <lineage>
        <taxon>Bacteria</taxon>
        <taxon>Pseudomonadati</taxon>
        <taxon>Bacteroidota</taxon>
        <taxon>Cytophagia</taxon>
        <taxon>Cytophagales</taxon>
        <taxon>Cytophagaceae</taxon>
        <taxon>Spirosoma</taxon>
    </lineage>
</organism>
<dbReference type="RefSeq" id="WP_093828986.1">
    <property type="nucleotide sequence ID" value="NZ_FOLQ01000007.1"/>
</dbReference>
<dbReference type="AlphaFoldDB" id="A0A1I1VIB2"/>